<organism evidence="2 3">
    <name type="scientific">Prauserella sediminis</name>
    <dbReference type="NCBI Taxonomy" id="577680"/>
    <lineage>
        <taxon>Bacteria</taxon>
        <taxon>Bacillati</taxon>
        <taxon>Actinomycetota</taxon>
        <taxon>Actinomycetes</taxon>
        <taxon>Pseudonocardiales</taxon>
        <taxon>Pseudonocardiaceae</taxon>
        <taxon>Prauserella</taxon>
        <taxon>Prauserella salsuginis group</taxon>
    </lineage>
</organism>
<dbReference type="SFLD" id="SFLDG01129">
    <property type="entry name" value="C1.5:_HAD__Beta-PGM__Phosphata"/>
    <property type="match status" value="1"/>
</dbReference>
<dbReference type="Proteomes" id="UP000564573">
    <property type="component" value="Unassembled WGS sequence"/>
</dbReference>
<dbReference type="Pfam" id="PF00702">
    <property type="entry name" value="Hydrolase"/>
    <property type="match status" value="1"/>
</dbReference>
<dbReference type="InterPro" id="IPR006328">
    <property type="entry name" value="2-HAD"/>
</dbReference>
<dbReference type="GO" id="GO:0018784">
    <property type="term" value="F:(S)-2-haloacid dehalogenase activity"/>
    <property type="evidence" value="ECO:0007669"/>
    <property type="project" value="UniProtKB-EC"/>
</dbReference>
<dbReference type="NCBIfam" id="TIGR01428">
    <property type="entry name" value="HAD_type_II"/>
    <property type="match status" value="1"/>
</dbReference>
<gene>
    <name evidence="2" type="ORF">FB384_004425</name>
</gene>
<dbReference type="RefSeq" id="WP_183786677.1">
    <property type="nucleotide sequence ID" value="NZ_JACIBS010000004.1"/>
</dbReference>
<dbReference type="EC" id="3.8.1.2" evidence="2"/>
<dbReference type="NCBIfam" id="TIGR01493">
    <property type="entry name" value="HAD-SF-IA-v2"/>
    <property type="match status" value="1"/>
</dbReference>
<dbReference type="InterPro" id="IPR023214">
    <property type="entry name" value="HAD_sf"/>
</dbReference>
<dbReference type="InterPro" id="IPR036412">
    <property type="entry name" value="HAD-like_sf"/>
</dbReference>
<dbReference type="Gene3D" id="1.10.150.750">
    <property type="match status" value="1"/>
</dbReference>
<reference evidence="2 3" key="1">
    <citation type="submission" date="2020-08" db="EMBL/GenBank/DDBJ databases">
        <title>Sequencing the genomes of 1000 actinobacteria strains.</title>
        <authorList>
            <person name="Klenk H.-P."/>
        </authorList>
    </citation>
    <scope>NUCLEOTIDE SEQUENCE [LARGE SCALE GENOMIC DNA]</scope>
    <source>
        <strain evidence="2 3">DSM 45267</strain>
    </source>
</reference>
<dbReference type="InterPro" id="IPR006439">
    <property type="entry name" value="HAD-SF_hydro_IA"/>
</dbReference>
<dbReference type="AlphaFoldDB" id="A0A839XWM8"/>
<dbReference type="SUPFAM" id="SSF56784">
    <property type="entry name" value="HAD-like"/>
    <property type="match status" value="1"/>
</dbReference>
<dbReference type="InterPro" id="IPR051540">
    <property type="entry name" value="S-2-haloacid_dehalogenase"/>
</dbReference>
<keyword evidence="3" id="KW-1185">Reference proteome</keyword>
<protein>
    <submittedName>
        <fullName evidence="2">2-haloacid dehalogenase</fullName>
        <ecNumber evidence="2">3.8.1.2</ecNumber>
    </submittedName>
</protein>
<keyword evidence="1 2" id="KW-0378">Hydrolase</keyword>
<evidence type="ECO:0000256" key="1">
    <source>
        <dbReference type="ARBA" id="ARBA00022801"/>
    </source>
</evidence>
<evidence type="ECO:0000313" key="3">
    <source>
        <dbReference type="Proteomes" id="UP000564573"/>
    </source>
</evidence>
<dbReference type="EMBL" id="JACIBS010000004">
    <property type="protein sequence ID" value="MBB3665468.1"/>
    <property type="molecule type" value="Genomic_DNA"/>
</dbReference>
<dbReference type="SFLD" id="SFLDS00003">
    <property type="entry name" value="Haloacid_Dehalogenase"/>
    <property type="match status" value="1"/>
</dbReference>
<dbReference type="PANTHER" id="PTHR43316:SF9">
    <property type="entry name" value="ACID DEHALOGENASE, PUTATIVE (AFU_ORTHOLOGUE AFUA_6G14460)-RELATED"/>
    <property type="match status" value="1"/>
</dbReference>
<proteinExistence type="predicted"/>
<dbReference type="PANTHER" id="PTHR43316">
    <property type="entry name" value="HYDROLASE, HALOACID DELAHOGENASE-RELATED"/>
    <property type="match status" value="1"/>
</dbReference>
<accession>A0A839XWM8</accession>
<name>A0A839XWM8_9PSEU</name>
<evidence type="ECO:0000313" key="2">
    <source>
        <dbReference type="EMBL" id="MBB3665468.1"/>
    </source>
</evidence>
<dbReference type="Gene3D" id="3.40.50.1000">
    <property type="entry name" value="HAD superfamily/HAD-like"/>
    <property type="match status" value="1"/>
</dbReference>
<comment type="caution">
    <text evidence="2">The sequence shown here is derived from an EMBL/GenBank/DDBJ whole genome shotgun (WGS) entry which is preliminary data.</text>
</comment>
<sequence length="223" mass="25273">MTDFSPKYISFDCYGTLINWQITPVTRELVGNQLREDDWPEFLRQFGKYRLDQVCGTYYPYRDVLQDAFTRVCERWGIEAATDAGQRLGDAVLSWGPHADVPSPLAKMAEHFPLVILSNADDAFLDVSAPKLGAPFHAVYTAEQAGVYKPRYQAFEYMLDTLNASPSDFVHVTSHTRYDIMPAHDLGFDNLVFLDRGFDPLVPAYDYTKVDSLDELNKLLGIA</sequence>